<reference evidence="2" key="1">
    <citation type="submission" date="2009-01" db="EMBL/GenBank/DDBJ databases">
        <title>Complete sequence of chromosome Cyanothece sp. PCC 7425.</title>
        <authorList>
            <consortium name="US DOE Joint Genome Institute"/>
            <person name="Lucas S."/>
            <person name="Copeland A."/>
            <person name="Lapidus A."/>
            <person name="Glavina del Rio T."/>
            <person name="Dalin E."/>
            <person name="Tice H."/>
            <person name="Bruce D."/>
            <person name="Goodwin L."/>
            <person name="Pitluck S."/>
            <person name="Sims D."/>
            <person name="Meineke L."/>
            <person name="Brettin T."/>
            <person name="Detter J.C."/>
            <person name="Han C."/>
            <person name="Larimer F."/>
            <person name="Land M."/>
            <person name="Hauser L."/>
            <person name="Kyrpides N."/>
            <person name="Ovchinnikova G."/>
            <person name="Liberton M."/>
            <person name="Stoeckel J."/>
            <person name="Banerjee A."/>
            <person name="Singh A."/>
            <person name="Page L."/>
            <person name="Sato H."/>
            <person name="Zhao L."/>
            <person name="Sherman L."/>
            <person name="Pakrasi H."/>
            <person name="Richardson P."/>
        </authorList>
    </citation>
    <scope>NUCLEOTIDE SEQUENCE</scope>
    <source>
        <strain evidence="2">PCC 7425</strain>
    </source>
</reference>
<name>B8HV04_CYAP4</name>
<protein>
    <recommendedName>
        <fullName evidence="1">AB hydrolase-1 domain-containing protein</fullName>
    </recommendedName>
</protein>
<organism evidence="2">
    <name type="scientific">Cyanothece sp. (strain PCC 7425 / ATCC 29141)</name>
    <dbReference type="NCBI Taxonomy" id="395961"/>
    <lineage>
        <taxon>Bacteria</taxon>
        <taxon>Bacillati</taxon>
        <taxon>Cyanobacteriota</taxon>
        <taxon>Cyanophyceae</taxon>
        <taxon>Gomontiellales</taxon>
        <taxon>Cyanothecaceae</taxon>
        <taxon>Cyanothece</taxon>
    </lineage>
</organism>
<dbReference type="HOGENOM" id="CLU_081870_0_0_3"/>
<dbReference type="PANTHER" id="PTHR46438:SF2">
    <property type="entry name" value="ALPHA_BETA-HYDROLASES SUPERFAMILY PROTEIN"/>
    <property type="match status" value="1"/>
</dbReference>
<gene>
    <name evidence="2" type="ordered locus">Cyan7425_0663</name>
</gene>
<dbReference type="STRING" id="395961.Cyan7425_0663"/>
<evidence type="ECO:0000259" key="1">
    <source>
        <dbReference type="Pfam" id="PF12697"/>
    </source>
</evidence>
<dbReference type="eggNOG" id="COG0596">
    <property type="taxonomic scope" value="Bacteria"/>
</dbReference>
<dbReference type="ESTHER" id="cyap4-b8hv04">
    <property type="family name" value="6_AlphaBeta_hydrolase"/>
</dbReference>
<sequence>MTTFSPTVTTPAQFYIWQNYACAYHYQEAVTVAQNRLPLVLIHPIGVGLSGRFWQRFIQQWQASNLAQAIYNPDLLGCGSSAMPPVAYYPIDWAEQLQSFLQTVVQRPVVLVVQGALFPVAIELVKLQPDLVGGLVLSGPPAWPLISRETPEWQHRLAWSIFASPAGVGFFSYARRREFLRSFSVRQLFASSSDVDAEWLDTLEQGASDPASRHAVFSFLAGFWRQDYRSAIAQIQQPTLVVMGETASSISREVQTETPAQRLADYLAKFPQAEGVTISGRNVLPYESTPEFVRVVADFINRL</sequence>
<accession>B8HV04</accession>
<evidence type="ECO:0000313" key="2">
    <source>
        <dbReference type="EMBL" id="ACL43051.1"/>
    </source>
</evidence>
<dbReference type="PANTHER" id="PTHR46438">
    <property type="entry name" value="ALPHA/BETA-HYDROLASES SUPERFAMILY PROTEIN"/>
    <property type="match status" value="1"/>
</dbReference>
<feature type="domain" description="AB hydrolase-1" evidence="1">
    <location>
        <begin position="39"/>
        <end position="293"/>
    </location>
</feature>
<dbReference type="Pfam" id="PF12697">
    <property type="entry name" value="Abhydrolase_6"/>
    <property type="match status" value="1"/>
</dbReference>
<dbReference type="SUPFAM" id="SSF53474">
    <property type="entry name" value="alpha/beta-Hydrolases"/>
    <property type="match status" value="1"/>
</dbReference>
<dbReference type="InterPro" id="IPR029058">
    <property type="entry name" value="AB_hydrolase_fold"/>
</dbReference>
<dbReference type="EMBL" id="CP001344">
    <property type="protein sequence ID" value="ACL43051.1"/>
    <property type="molecule type" value="Genomic_DNA"/>
</dbReference>
<dbReference type="KEGG" id="cyn:Cyan7425_0663"/>
<proteinExistence type="predicted"/>
<dbReference type="Gene3D" id="3.40.50.1820">
    <property type="entry name" value="alpha/beta hydrolase"/>
    <property type="match status" value="1"/>
</dbReference>
<dbReference type="InterPro" id="IPR000073">
    <property type="entry name" value="AB_hydrolase_1"/>
</dbReference>
<dbReference type="AlphaFoldDB" id="B8HV04"/>
<dbReference type="OrthoDB" id="505769at2"/>